<keyword evidence="4" id="KW-0521">NADP</keyword>
<dbReference type="PROSITE" id="PS51257">
    <property type="entry name" value="PROKAR_LIPOPROTEIN"/>
    <property type="match status" value="1"/>
</dbReference>
<evidence type="ECO:0000256" key="2">
    <source>
        <dbReference type="ARBA" id="ARBA00022729"/>
    </source>
</evidence>
<gene>
    <name evidence="6" type="ORF">NIES2135_43150</name>
</gene>
<dbReference type="InterPro" id="IPR052206">
    <property type="entry name" value="Retinol_saturase"/>
</dbReference>
<evidence type="ECO:0000313" key="6">
    <source>
        <dbReference type="EMBL" id="BAY57450.1"/>
    </source>
</evidence>
<reference evidence="6 7" key="1">
    <citation type="submission" date="2017-06" db="EMBL/GenBank/DDBJ databases">
        <title>Genome sequencing of cyanobaciteial culture collection at National Institute for Environmental Studies (NIES).</title>
        <authorList>
            <person name="Hirose Y."/>
            <person name="Shimura Y."/>
            <person name="Fujisawa T."/>
            <person name="Nakamura Y."/>
            <person name="Kawachi M."/>
        </authorList>
    </citation>
    <scope>NUCLEOTIDE SEQUENCE [LARGE SCALE GENOMIC DNA]</scope>
    <source>
        <strain evidence="6 7">NIES-2135</strain>
    </source>
</reference>
<evidence type="ECO:0000313" key="7">
    <source>
        <dbReference type="Proteomes" id="UP000217895"/>
    </source>
</evidence>
<accession>A0A1Z4JL67</accession>
<dbReference type="AlphaFoldDB" id="A0A1Z4JL67"/>
<protein>
    <submittedName>
        <fullName evidence="6">FAD dependent oxidoreductase</fullName>
    </submittedName>
</protein>
<keyword evidence="3" id="KW-0274">FAD</keyword>
<name>A0A1Z4JL67_LEPBY</name>
<dbReference type="Gene3D" id="3.50.50.60">
    <property type="entry name" value="FAD/NAD(P)-binding domain"/>
    <property type="match status" value="2"/>
</dbReference>
<evidence type="ECO:0000256" key="5">
    <source>
        <dbReference type="ARBA" id="ARBA00023027"/>
    </source>
</evidence>
<organism evidence="6 7">
    <name type="scientific">Leptolyngbya boryana NIES-2135</name>
    <dbReference type="NCBI Taxonomy" id="1973484"/>
    <lineage>
        <taxon>Bacteria</taxon>
        <taxon>Bacillati</taxon>
        <taxon>Cyanobacteriota</taxon>
        <taxon>Cyanophyceae</taxon>
        <taxon>Leptolyngbyales</taxon>
        <taxon>Leptolyngbyaceae</taxon>
        <taxon>Leptolyngbya group</taxon>
        <taxon>Leptolyngbya</taxon>
    </lineage>
</organism>
<evidence type="ECO:0000256" key="4">
    <source>
        <dbReference type="ARBA" id="ARBA00022857"/>
    </source>
</evidence>
<keyword evidence="5" id="KW-0520">NAD</keyword>
<dbReference type="PANTHER" id="PTHR46091:SF3">
    <property type="entry name" value="AMINE OXIDASE DOMAIN-CONTAINING PROTEIN"/>
    <property type="match status" value="1"/>
</dbReference>
<evidence type="ECO:0000256" key="1">
    <source>
        <dbReference type="ARBA" id="ARBA00022630"/>
    </source>
</evidence>
<dbReference type="SUPFAM" id="SSF51905">
    <property type="entry name" value="FAD/NAD(P)-binding domain"/>
    <property type="match status" value="1"/>
</dbReference>
<proteinExistence type="predicted"/>
<sequence length="525" mass="60007">MERFDYIILGAGLGGLSTAACLTRQGHRVLILEQHDIPGGCCHTFDYGNYRFCADVHYISQCGEGQTIDQFLHYIDREVEFNSLDPECIDRVITNEADFRIPLGWENLRNRLLQTFPEEANAIRRYCDEIKLIHQQVHDLTQEVKWFNQQWTDWLKLPKYWHLFARRNWTLQMLYDQVGLSPKLQAILAGQSGDYALPPNEIALLTHTALVWDYSEGAYYPKHHFKFFVDTITDAIRQRGGVILYSTPVEHIQVTNHQVTGIIANGKTYSASKAYISDLDPKLTVGLMHDAEALSLKERDRLTKYDYSASAFNIYLGLDERFDPAQYGIGNWNIWYYPTGNLNEEYQNQLAGDLSHPWIFLSCPTLKSSEPGMAPLGHHVLEVATVCPYEAFAELHKTDMQAYKAKKREVYQHLMQSVRDLIPDVDRYCRMKVYGTPTTSEFYLGQPEGNIYGAKLVPRQVGLNRLGYKTELPNLFLVGASAGYPSVPGVIGNGMDVTELLTSRPVWHQAERRSQLVQEPAASFY</sequence>
<dbReference type="Pfam" id="PF13450">
    <property type="entry name" value="NAD_binding_8"/>
    <property type="match status" value="1"/>
</dbReference>
<evidence type="ECO:0000256" key="3">
    <source>
        <dbReference type="ARBA" id="ARBA00022827"/>
    </source>
</evidence>
<dbReference type="Proteomes" id="UP000217895">
    <property type="component" value="Chromosome"/>
</dbReference>
<dbReference type="EMBL" id="AP018203">
    <property type="protein sequence ID" value="BAY57450.1"/>
    <property type="molecule type" value="Genomic_DNA"/>
</dbReference>
<keyword evidence="2" id="KW-0732">Signal</keyword>
<dbReference type="InterPro" id="IPR036188">
    <property type="entry name" value="FAD/NAD-bd_sf"/>
</dbReference>
<dbReference type="PANTHER" id="PTHR46091">
    <property type="entry name" value="BLR7054 PROTEIN"/>
    <property type="match status" value="1"/>
</dbReference>
<keyword evidence="1" id="KW-0285">Flavoprotein</keyword>
<keyword evidence="7" id="KW-1185">Reference proteome</keyword>